<dbReference type="Gene3D" id="1.10.10.10">
    <property type="entry name" value="Winged helix-like DNA-binding domain superfamily/Winged helix DNA-binding domain"/>
    <property type="match status" value="1"/>
</dbReference>
<feature type="region of interest" description="Disordered" evidence="2">
    <location>
        <begin position="1"/>
        <end position="77"/>
    </location>
</feature>
<feature type="non-terminal residue" evidence="3">
    <location>
        <position position="1"/>
    </location>
</feature>
<dbReference type="GO" id="GO:0005674">
    <property type="term" value="C:transcription factor TFIIF complex"/>
    <property type="evidence" value="ECO:0007669"/>
    <property type="project" value="TreeGrafter"/>
</dbReference>
<proteinExistence type="inferred from homology"/>
<dbReference type="PANTHER" id="PTHR13011:SF0">
    <property type="entry name" value="GENERAL TRANSCRIPTION FACTOR IIF SUBUNIT 1"/>
    <property type="match status" value="1"/>
</dbReference>
<name>A0AAV2QQW6_MEGNR</name>
<gene>
    <name evidence="3" type="ORF">MNOR_LOCUS14673</name>
</gene>
<protein>
    <recommendedName>
        <fullName evidence="1">Transcription initiation factor IIF subunit alpha</fullName>
    </recommendedName>
</protein>
<keyword evidence="1" id="KW-0805">Transcription regulation</keyword>
<dbReference type="PANTHER" id="PTHR13011">
    <property type="entry name" value="TFIIF-ALPHA"/>
    <property type="match status" value="1"/>
</dbReference>
<evidence type="ECO:0000313" key="3">
    <source>
        <dbReference type="EMBL" id="CAL4092884.1"/>
    </source>
</evidence>
<comment type="function">
    <text evidence="1">TFIIF is a general transcription initiation factor that binds to RNA polymerase II and helps to recruit it to the initiation complex in collaboration with TFIIB. It promotes transcription elongation.</text>
</comment>
<dbReference type="GO" id="GO:0001096">
    <property type="term" value="F:TFIIF-class transcription factor complex binding"/>
    <property type="evidence" value="ECO:0007669"/>
    <property type="project" value="TreeGrafter"/>
</dbReference>
<keyword evidence="1" id="KW-0804">Transcription</keyword>
<dbReference type="Pfam" id="PF05793">
    <property type="entry name" value="TFIIF_alpha"/>
    <property type="match status" value="1"/>
</dbReference>
<dbReference type="Proteomes" id="UP001497623">
    <property type="component" value="Unassembled WGS sequence"/>
</dbReference>
<dbReference type="SUPFAM" id="SSF46785">
    <property type="entry name" value="Winged helix' DNA-binding domain"/>
    <property type="match status" value="1"/>
</dbReference>
<reference evidence="3 4" key="1">
    <citation type="submission" date="2024-05" db="EMBL/GenBank/DDBJ databases">
        <authorList>
            <person name="Wallberg A."/>
        </authorList>
    </citation>
    <scope>NUCLEOTIDE SEQUENCE [LARGE SCALE GENOMIC DNA]</scope>
</reference>
<dbReference type="GO" id="GO:0016251">
    <property type="term" value="F:RNA polymerase II general transcription initiation factor activity"/>
    <property type="evidence" value="ECO:0007669"/>
    <property type="project" value="TreeGrafter"/>
</dbReference>
<comment type="subcellular location">
    <subcellularLocation>
        <location evidence="1">Nucleus</location>
    </subcellularLocation>
</comment>
<feature type="compositionally biased region" description="Basic and acidic residues" evidence="2">
    <location>
        <begin position="21"/>
        <end position="31"/>
    </location>
</feature>
<keyword evidence="1" id="KW-0539">Nucleus</keyword>
<dbReference type="AlphaFoldDB" id="A0AAV2QQW6"/>
<accession>A0AAV2QQW6</accession>
<evidence type="ECO:0000256" key="1">
    <source>
        <dbReference type="RuleBase" id="RU366044"/>
    </source>
</evidence>
<comment type="caution">
    <text evidence="3">The sequence shown here is derived from an EMBL/GenBank/DDBJ whole genome shotgun (WGS) entry which is preliminary data.</text>
</comment>
<sequence>KDSDGNSSSDDEKQNKKKKKPGDGDKDEGGKRKMKNQAGDGALNKKLKPDAANGEGASGSGAASAIPPPGSESGVTEEAIRRYLMRKPMTTIELLQKFKNKKTGLSSDQLVRAIAAILKKINPIKQMVKGKMYLSIKT</sequence>
<comment type="similarity">
    <text evidence="1">Belongs to the TFIIF alpha subunit family.</text>
</comment>
<keyword evidence="4" id="KW-1185">Reference proteome</keyword>
<feature type="compositionally biased region" description="Low complexity" evidence="2">
    <location>
        <begin position="51"/>
        <end position="65"/>
    </location>
</feature>
<dbReference type="GO" id="GO:0032968">
    <property type="term" value="P:positive regulation of transcription elongation by RNA polymerase II"/>
    <property type="evidence" value="ECO:0007669"/>
    <property type="project" value="InterPro"/>
</dbReference>
<dbReference type="InterPro" id="IPR008851">
    <property type="entry name" value="TFIIF-alpha"/>
</dbReference>
<organism evidence="3 4">
    <name type="scientific">Meganyctiphanes norvegica</name>
    <name type="common">Northern krill</name>
    <name type="synonym">Thysanopoda norvegica</name>
    <dbReference type="NCBI Taxonomy" id="48144"/>
    <lineage>
        <taxon>Eukaryota</taxon>
        <taxon>Metazoa</taxon>
        <taxon>Ecdysozoa</taxon>
        <taxon>Arthropoda</taxon>
        <taxon>Crustacea</taxon>
        <taxon>Multicrustacea</taxon>
        <taxon>Malacostraca</taxon>
        <taxon>Eumalacostraca</taxon>
        <taxon>Eucarida</taxon>
        <taxon>Euphausiacea</taxon>
        <taxon>Euphausiidae</taxon>
        <taxon>Meganyctiphanes</taxon>
    </lineage>
</organism>
<dbReference type="InterPro" id="IPR036388">
    <property type="entry name" value="WH-like_DNA-bd_sf"/>
</dbReference>
<keyword evidence="1" id="KW-0238">DNA-binding</keyword>
<dbReference type="InterPro" id="IPR036390">
    <property type="entry name" value="WH_DNA-bd_sf"/>
</dbReference>
<evidence type="ECO:0000256" key="2">
    <source>
        <dbReference type="SAM" id="MobiDB-lite"/>
    </source>
</evidence>
<evidence type="ECO:0000313" key="4">
    <source>
        <dbReference type="Proteomes" id="UP001497623"/>
    </source>
</evidence>
<dbReference type="GO" id="GO:0006367">
    <property type="term" value="P:transcription initiation at RNA polymerase II promoter"/>
    <property type="evidence" value="ECO:0007669"/>
    <property type="project" value="InterPro"/>
</dbReference>
<dbReference type="EMBL" id="CAXKWB010008885">
    <property type="protein sequence ID" value="CAL4092884.1"/>
    <property type="molecule type" value="Genomic_DNA"/>
</dbReference>
<dbReference type="GO" id="GO:0003677">
    <property type="term" value="F:DNA binding"/>
    <property type="evidence" value="ECO:0007669"/>
    <property type="project" value="UniProtKB-KW"/>
</dbReference>